<reference evidence="2" key="2">
    <citation type="submission" date="2021-04" db="EMBL/GenBank/DDBJ databases">
        <authorList>
            <person name="Gilroy R."/>
        </authorList>
    </citation>
    <scope>NUCLEOTIDE SEQUENCE</scope>
    <source>
        <strain evidence="2">CHK179-7159</strain>
    </source>
</reference>
<accession>A0A9D2L0Y2</accession>
<reference evidence="2" key="1">
    <citation type="journal article" date="2021" name="PeerJ">
        <title>Extensive microbial diversity within the chicken gut microbiome revealed by metagenomics and culture.</title>
        <authorList>
            <person name="Gilroy R."/>
            <person name="Ravi A."/>
            <person name="Getino M."/>
            <person name="Pursley I."/>
            <person name="Horton D.L."/>
            <person name="Alikhan N.F."/>
            <person name="Baker D."/>
            <person name="Gharbi K."/>
            <person name="Hall N."/>
            <person name="Watson M."/>
            <person name="Adriaenssens E.M."/>
            <person name="Foster-Nyarko E."/>
            <person name="Jarju S."/>
            <person name="Secka A."/>
            <person name="Antonio M."/>
            <person name="Oren A."/>
            <person name="Chaudhuri R.R."/>
            <person name="La Ragione R."/>
            <person name="Hildebrand F."/>
            <person name="Pallen M.J."/>
        </authorList>
    </citation>
    <scope>NUCLEOTIDE SEQUENCE</scope>
    <source>
        <strain evidence="2">CHK179-7159</strain>
    </source>
</reference>
<feature type="compositionally biased region" description="Basic and acidic residues" evidence="1">
    <location>
        <begin position="418"/>
        <end position="429"/>
    </location>
</feature>
<evidence type="ECO:0000313" key="2">
    <source>
        <dbReference type="EMBL" id="HJA92761.1"/>
    </source>
</evidence>
<comment type="caution">
    <text evidence="2">The sequence shown here is derived from an EMBL/GenBank/DDBJ whole genome shotgun (WGS) entry which is preliminary data.</text>
</comment>
<name>A0A9D2L0Y2_9FIRM</name>
<proteinExistence type="predicted"/>
<evidence type="ECO:0000313" key="3">
    <source>
        <dbReference type="Proteomes" id="UP000886858"/>
    </source>
</evidence>
<dbReference type="EMBL" id="DWYY01000067">
    <property type="protein sequence ID" value="HJA92761.1"/>
    <property type="molecule type" value="Genomic_DNA"/>
</dbReference>
<organism evidence="2 3">
    <name type="scientific">Candidatus Eisenbergiella merdipullorum</name>
    <dbReference type="NCBI Taxonomy" id="2838553"/>
    <lineage>
        <taxon>Bacteria</taxon>
        <taxon>Bacillati</taxon>
        <taxon>Bacillota</taxon>
        <taxon>Clostridia</taxon>
        <taxon>Lachnospirales</taxon>
        <taxon>Lachnospiraceae</taxon>
        <taxon>Eisenbergiella</taxon>
    </lineage>
</organism>
<dbReference type="Proteomes" id="UP000886858">
    <property type="component" value="Unassembled WGS sequence"/>
</dbReference>
<dbReference type="AlphaFoldDB" id="A0A9D2L0Y2"/>
<feature type="region of interest" description="Disordered" evidence="1">
    <location>
        <begin position="399"/>
        <end position="439"/>
    </location>
</feature>
<sequence>MAEIRKYILKHKNISAAALTLDCVTGGILSVDQVCSEAHVPVGVPVKKGRIDRSALNAWWSGRAIPASRSGLKEALLRMDIPQPQLLLEKCLGLSLSDQYWICPEGSKLSWEEVNFFQNPFSEDVGNILFGKSVDGNAVSLMSPDNTSDGWLKKRWILADGKRCLVKGGSGAVQQEPYNEVFASRLMERLNIPHVSYRLLVEEGYPYSVCDDFVTPDTELISAWYIMQTQQKPNHISVYRHYLNCCERLGISGMQAALDRMLVLDYLIVNEDRHQNNFGVIRNADTLEYPGAAPIYDSGTSLWFEKPTAMIRADAKTVCKPFKTSHEEQVGLVQDFDWLDFSALKGIEEELRELVRGSLFIDTARCDALCRGVAGRVKMLKKQVDSHSRNAIFPAAAQARADGGAEGQETGVQATKRQKTEDTRNDVKQDTAYSGKWSG</sequence>
<protein>
    <submittedName>
        <fullName evidence="2">Excisionase</fullName>
    </submittedName>
</protein>
<evidence type="ECO:0000256" key="1">
    <source>
        <dbReference type="SAM" id="MobiDB-lite"/>
    </source>
</evidence>
<gene>
    <name evidence="2" type="ORF">H9717_06545</name>
</gene>
<dbReference type="Gene3D" id="1.10.1070.20">
    <property type="match status" value="1"/>
</dbReference>